<protein>
    <recommendedName>
        <fullName evidence="2">Insertion element IS402-like domain-containing protein</fullName>
    </recommendedName>
</protein>
<dbReference type="EMBL" id="CP017606">
    <property type="protein sequence ID" value="ATW30453.1"/>
    <property type="molecule type" value="Genomic_DNA"/>
</dbReference>
<accession>A0A2D3T9S2</accession>
<dbReference type="PANTHER" id="PTHR46637">
    <property type="entry name" value="TIS1421-TRANSPOSASE PROTEIN A"/>
    <property type="match status" value="1"/>
</dbReference>
<dbReference type="InterPro" id="IPR025161">
    <property type="entry name" value="IS402-like_dom"/>
</dbReference>
<dbReference type="InterPro" id="IPR052909">
    <property type="entry name" value="Transposase_6_like"/>
</dbReference>
<dbReference type="RefSeq" id="WP_100103194.1">
    <property type="nucleotide sequence ID" value="NZ_CAWNMT010000001.1"/>
</dbReference>
<organism evidence="3 5">
    <name type="scientific">Candidatus Williamhamiltonella defendens</name>
    <dbReference type="NCBI Taxonomy" id="138072"/>
    <lineage>
        <taxon>Bacteria</taxon>
        <taxon>Pseudomonadati</taxon>
        <taxon>Pseudomonadota</taxon>
        <taxon>Gammaproteobacteria</taxon>
        <taxon>Enterobacterales</taxon>
        <taxon>Enterobacteriaceae</taxon>
        <taxon>aphid secondary symbionts</taxon>
        <taxon>Candidatus Williamhamiltonella</taxon>
    </lineage>
</organism>
<evidence type="ECO:0000313" key="3">
    <source>
        <dbReference type="EMBL" id="ATW29706.1"/>
    </source>
</evidence>
<evidence type="ECO:0000259" key="2">
    <source>
        <dbReference type="Pfam" id="PF13340"/>
    </source>
</evidence>
<reference evidence="5" key="1">
    <citation type="submission" date="2016-10" db="EMBL/GenBank/DDBJ databases">
        <authorList>
            <person name="Chevignon G."/>
        </authorList>
    </citation>
    <scope>NUCLEOTIDE SEQUENCE [LARGE SCALE GENOMIC DNA]</scope>
    <source>
        <strain evidence="5">A2C</strain>
    </source>
</reference>
<dbReference type="Pfam" id="PF13340">
    <property type="entry name" value="DUF4096"/>
    <property type="match status" value="1"/>
</dbReference>
<dbReference type="PANTHER" id="PTHR46637:SF1">
    <property type="entry name" value="BLL5188 PROTEIN"/>
    <property type="match status" value="1"/>
</dbReference>
<reference evidence="3" key="3">
    <citation type="journal article" date="2018" name="Genome Biol. Evol.">
        <title>Culture-Facilitated Comparative Genomics of the Facultative Symbiont Hamiltonella defensa.</title>
        <authorList>
            <person name="Chevignon G."/>
            <person name="Boyd B.M."/>
            <person name="Brandt J.W."/>
            <person name="Oliver K.M."/>
            <person name="Strand M.R."/>
        </authorList>
    </citation>
    <scope>NUCLEOTIDE SEQUENCE</scope>
    <source>
        <strain evidence="3">A2C</strain>
    </source>
</reference>
<feature type="region of interest" description="Disordered" evidence="1">
    <location>
        <begin position="110"/>
        <end position="147"/>
    </location>
</feature>
<evidence type="ECO:0000313" key="4">
    <source>
        <dbReference type="EMBL" id="ATW30453.1"/>
    </source>
</evidence>
<dbReference type="EMBL" id="CP017606">
    <property type="protein sequence ID" value="ATW29706.1"/>
    <property type="molecule type" value="Genomic_DNA"/>
</dbReference>
<proteinExistence type="predicted"/>
<evidence type="ECO:0000256" key="1">
    <source>
        <dbReference type="SAM" id="MobiDB-lite"/>
    </source>
</evidence>
<evidence type="ECO:0000313" key="5">
    <source>
        <dbReference type="Proteomes" id="UP000230008"/>
    </source>
</evidence>
<sequence length="147" mass="17444">MKNRHYPLKECDFIKIIEPHIIKYDKRPGRPASISHYQFFSAVLYVLRTGIPWRDVPDLYGHWHTIYMRFKRWSENGLFCNLLYRLQQKKKIKMDCTWVDSTTVAIHRHGSGSLKKGTSIDRARPKRREHSNSRGSFRPLSPECLSI</sequence>
<name>A0A2D3T9S2_9ENTR</name>
<reference evidence="5" key="2">
    <citation type="submission" date="2017-11" db="EMBL/GenBank/DDBJ databases">
        <title>PacBio sequencing of new strain of the secondary endosymbiont Candidatus Hamiltonella defensa.</title>
        <authorList>
            <person name="Strand M.R."/>
            <person name="Oliver K."/>
        </authorList>
    </citation>
    <scope>NUCLEOTIDE SEQUENCE [LARGE SCALE GENOMIC DNA]</scope>
    <source>
        <strain evidence="5">A2C</strain>
    </source>
</reference>
<dbReference type="AlphaFoldDB" id="A0A2D3T9S2"/>
<dbReference type="Proteomes" id="UP000230008">
    <property type="component" value="Chromosome"/>
</dbReference>
<feature type="domain" description="Insertion element IS402-like" evidence="2">
    <location>
        <begin position="16"/>
        <end position="82"/>
    </location>
</feature>
<gene>
    <name evidence="3" type="ORF">BJP41_04375</name>
    <name evidence="4" type="ORF">BJP41_09090</name>
</gene>